<sequence>MFLDPKERLLVIRALQKVIETQPPYARFDEYKQLLDRLKGEEPEQNAEESPYDIDEV</sequence>
<proteinExistence type="predicted"/>
<organism evidence="2 3">
    <name type="scientific">Planifilum fulgidum</name>
    <dbReference type="NCBI Taxonomy" id="201973"/>
    <lineage>
        <taxon>Bacteria</taxon>
        <taxon>Bacillati</taxon>
        <taxon>Bacillota</taxon>
        <taxon>Bacilli</taxon>
        <taxon>Bacillales</taxon>
        <taxon>Thermoactinomycetaceae</taxon>
        <taxon>Planifilum</taxon>
    </lineage>
</organism>
<dbReference type="Proteomes" id="UP000198661">
    <property type="component" value="Unassembled WGS sequence"/>
</dbReference>
<evidence type="ECO:0000313" key="3">
    <source>
        <dbReference type="Proteomes" id="UP000198661"/>
    </source>
</evidence>
<accession>A0A1I2PUX1</accession>
<dbReference type="AlphaFoldDB" id="A0A1I2PUX1"/>
<protein>
    <submittedName>
        <fullName evidence="2">Uncharacterized protein</fullName>
    </submittedName>
</protein>
<dbReference type="RefSeq" id="WP_177199116.1">
    <property type="nucleotide sequence ID" value="NZ_FOOK01000019.1"/>
</dbReference>
<dbReference type="EMBL" id="FOOK01000019">
    <property type="protein sequence ID" value="SFG17827.1"/>
    <property type="molecule type" value="Genomic_DNA"/>
</dbReference>
<reference evidence="2 3" key="1">
    <citation type="submission" date="2016-10" db="EMBL/GenBank/DDBJ databases">
        <authorList>
            <person name="de Groot N.N."/>
        </authorList>
    </citation>
    <scope>NUCLEOTIDE SEQUENCE [LARGE SCALE GENOMIC DNA]</scope>
    <source>
        <strain evidence="2 3">DSM 44945</strain>
    </source>
</reference>
<gene>
    <name evidence="2" type="ORF">SAMN04488025_11937</name>
</gene>
<name>A0A1I2PUX1_9BACL</name>
<keyword evidence="3" id="KW-1185">Reference proteome</keyword>
<feature type="region of interest" description="Disordered" evidence="1">
    <location>
        <begin position="37"/>
        <end position="57"/>
    </location>
</feature>
<feature type="compositionally biased region" description="Acidic residues" evidence="1">
    <location>
        <begin position="43"/>
        <end position="57"/>
    </location>
</feature>
<evidence type="ECO:0000256" key="1">
    <source>
        <dbReference type="SAM" id="MobiDB-lite"/>
    </source>
</evidence>
<dbReference type="STRING" id="201973.SAMN04488025_11937"/>
<evidence type="ECO:0000313" key="2">
    <source>
        <dbReference type="EMBL" id="SFG17827.1"/>
    </source>
</evidence>